<accession>A0A914VNX1</accession>
<evidence type="ECO:0000256" key="1">
    <source>
        <dbReference type="ARBA" id="ARBA00009884"/>
    </source>
</evidence>
<dbReference type="GO" id="GO:0016192">
    <property type="term" value="P:vesicle-mediated transport"/>
    <property type="evidence" value="ECO:0007669"/>
    <property type="project" value="InterPro"/>
</dbReference>
<dbReference type="InterPro" id="IPR001619">
    <property type="entry name" value="Sec1-like"/>
</dbReference>
<dbReference type="Proteomes" id="UP000887566">
    <property type="component" value="Unplaced"/>
</dbReference>
<protein>
    <submittedName>
        <fullName evidence="4">Vacuolar protein sorting-associated protein 33A</fullName>
    </submittedName>
</protein>
<dbReference type="WBParaSite" id="PSAMB.scaffold2258size24274.g17030.t1">
    <property type="protein sequence ID" value="PSAMB.scaffold2258size24274.g17030.t1"/>
    <property type="gene ID" value="PSAMB.scaffold2258size24274.g17030"/>
</dbReference>
<name>A0A914VNX1_9BILA</name>
<evidence type="ECO:0000313" key="3">
    <source>
        <dbReference type="Proteomes" id="UP000887566"/>
    </source>
</evidence>
<evidence type="ECO:0000256" key="2">
    <source>
        <dbReference type="SAM" id="MobiDB-lite"/>
    </source>
</evidence>
<dbReference type="Gene3D" id="1.25.40.850">
    <property type="match status" value="1"/>
</dbReference>
<evidence type="ECO:0000313" key="4">
    <source>
        <dbReference type="WBParaSite" id="PSAMB.scaffold2258size24274.g17030.t1"/>
    </source>
</evidence>
<proteinExistence type="inferred from homology"/>
<reference evidence="4" key="1">
    <citation type="submission" date="2022-11" db="UniProtKB">
        <authorList>
            <consortium name="WormBaseParasite"/>
        </authorList>
    </citation>
    <scope>IDENTIFICATION</scope>
</reference>
<dbReference type="InterPro" id="IPR043127">
    <property type="entry name" value="Sec-1-like_dom3a"/>
</dbReference>
<dbReference type="Gene3D" id="3.40.50.1910">
    <property type="match status" value="2"/>
</dbReference>
<sequence length="636" mass="70948">MTPSAGPTSADSLSAPSAQSSGRVTMSHMRDANRRMLFDFLRTFDGSKAIVWDGDLTKQFTLIAGFSELKEHGVARMFPLKAGQAAPQCDVEHVLYMTRTSTDRVRAIIDNVRGVRQDDRRRHHAVFVPDSSTLCRHKLKEAGVHERLESVKELAIRFYSTDADVATLLAPRSLPTLLTRADWSPLHEVALALDQLETVFGQATRVHYMGDWAKKTVELLGKKREQDAIARGHEQTTANQIPLIDDIIVIDRWIDPLTPLITQLTYEGLIDELFGIRYGTALFPKDRFFQKNQEKTSSSAAAAADNKTKKVALTSSDDLFTELRNLNFNAVGLTLSKHIKYLSEQTEERHKAITVRECKEFVKRLPELEVARDAAGLHTTIAELIKESTTSKSFLDTIQCEQEILNCLETERPMPYIEEAIAKGEPFIKVLRLICMHSLVSDGLKAKVLDQYRRELLQSYGHEYADTLVQVQRAGLIRERGEAGSRGIPLTYLSISRAGQTAAFPALNKAFRLLVSDVNEKSPNDASYVYSGYAPLTVRLCQYWLNPGWRSPAVADPMKRVPGATGVVQRATDIGPGRSVADGIKRSVLVFFIGGVTYAEISALRFLSSKDENYEFLIASTHILNGDSMLTSLNDE</sequence>
<organism evidence="3 4">
    <name type="scientific">Plectus sambesii</name>
    <dbReference type="NCBI Taxonomy" id="2011161"/>
    <lineage>
        <taxon>Eukaryota</taxon>
        <taxon>Metazoa</taxon>
        <taxon>Ecdysozoa</taxon>
        <taxon>Nematoda</taxon>
        <taxon>Chromadorea</taxon>
        <taxon>Plectida</taxon>
        <taxon>Plectina</taxon>
        <taxon>Plectoidea</taxon>
        <taxon>Plectidae</taxon>
        <taxon>Plectus</taxon>
    </lineage>
</organism>
<dbReference type="InterPro" id="IPR027482">
    <property type="entry name" value="Sec1-like_dom2"/>
</dbReference>
<dbReference type="InterPro" id="IPR036045">
    <property type="entry name" value="Sec1-like_sf"/>
</dbReference>
<comment type="similarity">
    <text evidence="1">Belongs to the STXBP/unc-18/SEC1 family.</text>
</comment>
<dbReference type="PIRSF" id="PIRSF005715">
    <property type="entry name" value="VPS45_Sec1"/>
    <property type="match status" value="1"/>
</dbReference>
<dbReference type="PANTHER" id="PTHR11679">
    <property type="entry name" value="VESICLE PROTEIN SORTING-ASSOCIATED"/>
    <property type="match status" value="1"/>
</dbReference>
<dbReference type="Gene3D" id="3.90.830.10">
    <property type="entry name" value="Syntaxin Binding Protein 1, Chain A, domain 2"/>
    <property type="match status" value="1"/>
</dbReference>
<feature type="region of interest" description="Disordered" evidence="2">
    <location>
        <begin position="1"/>
        <end position="26"/>
    </location>
</feature>
<keyword evidence="3" id="KW-1185">Reference proteome</keyword>
<dbReference type="Gene3D" id="3.40.50.2060">
    <property type="match status" value="1"/>
</dbReference>
<dbReference type="InterPro" id="IPR043155">
    <property type="entry name" value="VPS33_dom3b"/>
</dbReference>
<feature type="compositionally biased region" description="Polar residues" evidence="2">
    <location>
        <begin position="1"/>
        <end position="24"/>
    </location>
</feature>
<dbReference type="AlphaFoldDB" id="A0A914VNX1"/>
<dbReference type="SUPFAM" id="SSF56815">
    <property type="entry name" value="Sec1/munc18-like (SM) proteins"/>
    <property type="match status" value="1"/>
</dbReference>
<dbReference type="Pfam" id="PF00995">
    <property type="entry name" value="Sec1"/>
    <property type="match status" value="1"/>
</dbReference>
<dbReference type="InterPro" id="IPR043154">
    <property type="entry name" value="Sec-1-like_dom1"/>
</dbReference>